<dbReference type="RefSeq" id="WP_019689200.1">
    <property type="nucleotide sequence ID" value="NZ_AFOY02000004.1"/>
</dbReference>
<dbReference type="GO" id="GO:0005737">
    <property type="term" value="C:cytoplasm"/>
    <property type="evidence" value="ECO:0007669"/>
    <property type="project" value="TreeGrafter"/>
</dbReference>
<organism evidence="3 4">
    <name type="scientific">Pseudomonas fluorescens HK44</name>
    <dbReference type="NCBI Taxonomy" id="1042209"/>
    <lineage>
        <taxon>Bacteria</taxon>
        <taxon>Pseudomonadati</taxon>
        <taxon>Pseudomonadota</taxon>
        <taxon>Gammaproteobacteria</taxon>
        <taxon>Pseudomonadales</taxon>
        <taxon>Pseudomonadaceae</taxon>
        <taxon>Pseudomonas</taxon>
    </lineage>
</organism>
<sequence>MSSEVHPLRQATVIGGGIVGLCVAFHLLKTGVKVTVIERTDPGSGCSAGNAGSLSAGSVAPLAMPGVLKQASGMLFDPTGPLYIPTNYLLRVAPWIARFVASARPARVAEIAHSLHSLIGDAVEQHKKLAAKADCLDLIVETGQLHLYPNDKAFAKDTAGWALKISHGLDAERVGRSDIQRLEPAVGKAYQLGYYLPDQPWVKDPRQYSKRITDFLKASGVEFVRDRVNSLTRHCAGWTLDGENGFYQAEKVVIAAGTWSAQLLKKLRLSIPLETQRGYHVRYPYAQNLIQRVVVLADRKVFITPMQNGLRAAGTVEFGGLDLPPSIERARLLAGHAKAAFPSLDIHDPIEWMGHRPCLPDSLPVLGELPQHPGLWCAFGHGHLGLTGAAGTGALIAQAMTGSLHARAALAPFSATRF</sequence>
<evidence type="ECO:0000313" key="3">
    <source>
        <dbReference type="EMBL" id="EXF95894.1"/>
    </source>
</evidence>
<proteinExistence type="predicted"/>
<dbReference type="OrthoDB" id="9805337at2"/>
<dbReference type="Proteomes" id="UP000022611">
    <property type="component" value="Unassembled WGS sequence"/>
</dbReference>
<dbReference type="HOGENOM" id="CLU_007884_9_0_6"/>
<dbReference type="Gene3D" id="3.30.9.10">
    <property type="entry name" value="D-Amino Acid Oxidase, subunit A, domain 2"/>
    <property type="match status" value="1"/>
</dbReference>
<dbReference type="eggNOG" id="COG0665">
    <property type="taxonomic scope" value="Bacteria"/>
</dbReference>
<name>A0A010S5S2_PSEFL</name>
<dbReference type="EMBL" id="AFOY02000004">
    <property type="protein sequence ID" value="EXF95894.1"/>
    <property type="molecule type" value="Genomic_DNA"/>
</dbReference>
<comment type="caution">
    <text evidence="3">The sequence shown here is derived from an EMBL/GenBank/DDBJ whole genome shotgun (WGS) entry which is preliminary data.</text>
</comment>
<dbReference type="Pfam" id="PF01266">
    <property type="entry name" value="DAO"/>
    <property type="match status" value="1"/>
</dbReference>
<accession>A0A010S5S2</accession>
<protein>
    <submittedName>
        <fullName evidence="3">FAD-dependent oxidoreductase</fullName>
    </submittedName>
</protein>
<gene>
    <name evidence="3" type="ORF">HK44_021240</name>
</gene>
<dbReference type="AlphaFoldDB" id="A0A010S5S2"/>
<reference evidence="3 4" key="1">
    <citation type="journal article" date="2011" name="J. Bacteriol.">
        <title>Draft genome sequence of the polycyclic aromatic hydrocarbon-degrading, genetically engineered bioluminescent bioreporter Pseudomonas fluorescens HK44.</title>
        <authorList>
            <person name="Chauhan A."/>
            <person name="Layton A.C."/>
            <person name="Williams D.E."/>
            <person name="Smartt A.E."/>
            <person name="Ripp S."/>
            <person name="Karpinets T.V."/>
            <person name="Brown S.D."/>
            <person name="Sayler G.S."/>
        </authorList>
    </citation>
    <scope>NUCLEOTIDE SEQUENCE [LARGE SCALE GENOMIC DNA]</scope>
    <source>
        <strain evidence="3 4">HK44</strain>
    </source>
</reference>
<dbReference type="Gene3D" id="3.50.50.60">
    <property type="entry name" value="FAD/NAD(P)-binding domain"/>
    <property type="match status" value="2"/>
</dbReference>
<dbReference type="PATRIC" id="fig|1042209.11.peg.776"/>
<dbReference type="InterPro" id="IPR006076">
    <property type="entry name" value="FAD-dep_OxRdtase"/>
</dbReference>
<keyword evidence="1" id="KW-0560">Oxidoreductase</keyword>
<evidence type="ECO:0000313" key="4">
    <source>
        <dbReference type="Proteomes" id="UP000022611"/>
    </source>
</evidence>
<dbReference type="GO" id="GO:0016491">
    <property type="term" value="F:oxidoreductase activity"/>
    <property type="evidence" value="ECO:0007669"/>
    <property type="project" value="UniProtKB-KW"/>
</dbReference>
<dbReference type="PANTHER" id="PTHR13847">
    <property type="entry name" value="SARCOSINE DEHYDROGENASE-RELATED"/>
    <property type="match status" value="1"/>
</dbReference>
<dbReference type="InterPro" id="IPR036188">
    <property type="entry name" value="FAD/NAD-bd_sf"/>
</dbReference>
<dbReference type="SUPFAM" id="SSF51905">
    <property type="entry name" value="FAD/NAD(P)-binding domain"/>
    <property type="match status" value="1"/>
</dbReference>
<dbReference type="SUPFAM" id="SSF54373">
    <property type="entry name" value="FAD-linked reductases, C-terminal domain"/>
    <property type="match status" value="1"/>
</dbReference>
<evidence type="ECO:0000256" key="1">
    <source>
        <dbReference type="ARBA" id="ARBA00023002"/>
    </source>
</evidence>
<dbReference type="PANTHER" id="PTHR13847:SF289">
    <property type="entry name" value="GLYCINE OXIDASE"/>
    <property type="match status" value="1"/>
</dbReference>
<feature type="domain" description="FAD dependent oxidoreductase" evidence="2">
    <location>
        <begin position="12"/>
        <end position="398"/>
    </location>
</feature>
<evidence type="ECO:0000259" key="2">
    <source>
        <dbReference type="Pfam" id="PF01266"/>
    </source>
</evidence>